<comment type="caution">
    <text evidence="1">The sequence shown here is derived from an EMBL/GenBank/DDBJ whole genome shotgun (WGS) entry which is preliminary data.</text>
</comment>
<protein>
    <submittedName>
        <fullName evidence="1">Uncharacterized protein</fullName>
    </submittedName>
</protein>
<accession>A0A0V1N6E3</accession>
<name>A0A0V1N6E3_9BILA</name>
<gene>
    <name evidence="1" type="ORF">T10_9372</name>
</gene>
<evidence type="ECO:0000313" key="1">
    <source>
        <dbReference type="EMBL" id="KRZ79574.1"/>
    </source>
</evidence>
<reference evidence="1 2" key="1">
    <citation type="submission" date="2015-01" db="EMBL/GenBank/DDBJ databases">
        <title>Evolution of Trichinella species and genotypes.</title>
        <authorList>
            <person name="Korhonen P.K."/>
            <person name="Edoardo P."/>
            <person name="Giuseppe L.R."/>
            <person name="Gasser R.B."/>
        </authorList>
    </citation>
    <scope>NUCLEOTIDE SEQUENCE [LARGE SCALE GENOMIC DNA]</scope>
    <source>
        <strain evidence="1">ISS1980</strain>
    </source>
</reference>
<sequence length="89" mass="10153">MNRPFLTTTSLTLSASIGFKLGLLPPLMLVHALQLKQRDQQFHRLDRNSKDFLMLQKMTNDDSKKPLLFSVSLRIAGILCGRNFIQHVS</sequence>
<keyword evidence="2" id="KW-1185">Reference proteome</keyword>
<dbReference type="Proteomes" id="UP000054843">
    <property type="component" value="Unassembled WGS sequence"/>
</dbReference>
<dbReference type="AlphaFoldDB" id="A0A0V1N6E3"/>
<evidence type="ECO:0000313" key="2">
    <source>
        <dbReference type="Proteomes" id="UP000054843"/>
    </source>
</evidence>
<dbReference type="EMBL" id="JYDO01000006">
    <property type="protein sequence ID" value="KRZ79574.1"/>
    <property type="molecule type" value="Genomic_DNA"/>
</dbReference>
<organism evidence="1 2">
    <name type="scientific">Trichinella papuae</name>
    <dbReference type="NCBI Taxonomy" id="268474"/>
    <lineage>
        <taxon>Eukaryota</taxon>
        <taxon>Metazoa</taxon>
        <taxon>Ecdysozoa</taxon>
        <taxon>Nematoda</taxon>
        <taxon>Enoplea</taxon>
        <taxon>Dorylaimia</taxon>
        <taxon>Trichinellida</taxon>
        <taxon>Trichinellidae</taxon>
        <taxon>Trichinella</taxon>
    </lineage>
</organism>
<proteinExistence type="predicted"/>